<dbReference type="EMBL" id="BMIH01000004">
    <property type="protein sequence ID" value="GGB39697.1"/>
    <property type="molecule type" value="Genomic_DNA"/>
</dbReference>
<comment type="caution">
    <text evidence="1">The sequence shown here is derived from an EMBL/GenBank/DDBJ whole genome shotgun (WGS) entry which is preliminary data.</text>
</comment>
<reference evidence="1" key="2">
    <citation type="submission" date="2020-09" db="EMBL/GenBank/DDBJ databases">
        <authorList>
            <person name="Sun Q."/>
            <person name="Zhou Y."/>
        </authorList>
    </citation>
    <scope>NUCLEOTIDE SEQUENCE</scope>
    <source>
        <strain evidence="1">CGMCC 1.15330</strain>
    </source>
</reference>
<reference evidence="1" key="1">
    <citation type="journal article" date="2014" name="Int. J. Syst. Evol. Microbiol.">
        <title>Complete genome sequence of Corynebacterium casei LMG S-19264T (=DSM 44701T), isolated from a smear-ripened cheese.</title>
        <authorList>
            <consortium name="US DOE Joint Genome Institute (JGI-PGF)"/>
            <person name="Walter F."/>
            <person name="Albersmeier A."/>
            <person name="Kalinowski J."/>
            <person name="Ruckert C."/>
        </authorList>
    </citation>
    <scope>NUCLEOTIDE SEQUENCE</scope>
    <source>
        <strain evidence="1">CGMCC 1.15330</strain>
    </source>
</reference>
<gene>
    <name evidence="1" type="ORF">GCM10011380_31520</name>
</gene>
<accession>A0A916TEN2</accession>
<keyword evidence="2" id="KW-1185">Reference proteome</keyword>
<proteinExistence type="predicted"/>
<dbReference type="Proteomes" id="UP000623067">
    <property type="component" value="Unassembled WGS sequence"/>
</dbReference>
<evidence type="ECO:0000313" key="2">
    <source>
        <dbReference type="Proteomes" id="UP000623067"/>
    </source>
</evidence>
<name>A0A916TEN2_9SPHN</name>
<dbReference type="AlphaFoldDB" id="A0A916TEN2"/>
<sequence length="331" mass="36203">MMVTSRQFARGMVRTMRAMDRAAKQAERQRIARQNALHREAMLDASAQAAAEYDEIVEALTGAHRVTFGRRDWLTIATAPDEPSPPRGHAHEEAARARLEAYVPGFLDKMLRRGERVVAALADDVESSRLRDDEAHARAVEAAAARNALAATARRVVERDPDAMVAALEEHSGLGRLPFSVEGIDTMFLDDRVIAVVDGLDLEDMPEETVTLLKSGKASFKALAIGKRLEMHRDAICSAALRVAIEFLATLPLDEVEVLMLTDLLDAATGHIEGAPVLHVRVSEQALRTVNLARTDAFALVERLGGHMSWSRRDGFRAINAAAFGIDLEAS</sequence>
<organism evidence="1 2">
    <name type="scientific">Sphingomonas metalli</name>
    <dbReference type="NCBI Taxonomy" id="1779358"/>
    <lineage>
        <taxon>Bacteria</taxon>
        <taxon>Pseudomonadati</taxon>
        <taxon>Pseudomonadota</taxon>
        <taxon>Alphaproteobacteria</taxon>
        <taxon>Sphingomonadales</taxon>
        <taxon>Sphingomonadaceae</taxon>
        <taxon>Sphingomonas</taxon>
    </lineage>
</organism>
<dbReference type="RefSeq" id="WP_188659953.1">
    <property type="nucleotide sequence ID" value="NZ_BMIH01000004.1"/>
</dbReference>
<evidence type="ECO:0000313" key="1">
    <source>
        <dbReference type="EMBL" id="GGB39697.1"/>
    </source>
</evidence>
<protein>
    <submittedName>
        <fullName evidence="1">Uncharacterized protein</fullName>
    </submittedName>
</protein>